<feature type="compositionally biased region" description="Low complexity" evidence="2">
    <location>
        <begin position="71"/>
        <end position="80"/>
    </location>
</feature>
<evidence type="ECO:0000313" key="4">
    <source>
        <dbReference type="Proteomes" id="UP000838878"/>
    </source>
</evidence>
<dbReference type="InterPro" id="IPR007955">
    <property type="entry name" value="Bystin"/>
</dbReference>
<dbReference type="GO" id="GO:0005737">
    <property type="term" value="C:cytoplasm"/>
    <property type="evidence" value="ECO:0007669"/>
    <property type="project" value="TreeGrafter"/>
</dbReference>
<dbReference type="GO" id="GO:0006364">
    <property type="term" value="P:rRNA processing"/>
    <property type="evidence" value="ECO:0007669"/>
    <property type="project" value="TreeGrafter"/>
</dbReference>
<feature type="region of interest" description="Disordered" evidence="2">
    <location>
        <begin position="65"/>
        <end position="100"/>
    </location>
</feature>
<name>A0A8J9VHD5_9NEOP</name>
<feature type="non-terminal residue" evidence="3">
    <location>
        <position position="425"/>
    </location>
</feature>
<gene>
    <name evidence="3" type="ORF">BINO364_LOCUS8515</name>
</gene>
<evidence type="ECO:0000256" key="2">
    <source>
        <dbReference type="SAM" id="MobiDB-lite"/>
    </source>
</evidence>
<accession>A0A8J9VHD5</accession>
<comment type="similarity">
    <text evidence="1">Belongs to the bystin family.</text>
</comment>
<sequence length="425" mass="48763">MGKVKKLKPSQVGKNVALADQIEASNTVKNKNRLKGRNRHEDDEDFVTADLSKKILKAARKQQVELGGGLPSSSASLPISFDDPTSDNDVESDHDDLEPDTYYDNIEINEEDEEALKMFMSSNPEKTRTLADIIKDKITDKHTELHTQFSDIETLKLQNIDPRIRDMYQGVRNVLQKYRSGKLPKAFKMIPHLQNWEQILYITEPTTWSAAAMYQATRIFASNLKEKMAQRFYNLVLLPRVRDDLAEYKRLNFHLYQALRKALFKPGAFMKGILLPLLEAGDCTLREAIIVGSVLARNSVPVLHSSAALLKIAEMDYTGANSIFLRILFDKKYALPYRVVDSVVFHFLRFQNEPRMLPVLWHQALLTFVQRYKADISSEQRDALLELLRKQSHPTITQEIRRELQAAKCRDLEINESIPNCMAVE</sequence>
<dbReference type="GO" id="GO:0030515">
    <property type="term" value="F:snoRNA binding"/>
    <property type="evidence" value="ECO:0007669"/>
    <property type="project" value="TreeGrafter"/>
</dbReference>
<proteinExistence type="inferred from homology"/>
<dbReference type="AlphaFoldDB" id="A0A8J9VHD5"/>
<dbReference type="Proteomes" id="UP000838878">
    <property type="component" value="Chromosome 3"/>
</dbReference>
<feature type="compositionally biased region" description="Acidic residues" evidence="2">
    <location>
        <begin position="84"/>
        <end position="100"/>
    </location>
</feature>
<reference evidence="3" key="1">
    <citation type="submission" date="2021-12" db="EMBL/GenBank/DDBJ databases">
        <authorList>
            <person name="Martin H S."/>
        </authorList>
    </citation>
    <scope>NUCLEOTIDE SEQUENCE</scope>
</reference>
<organism evidence="3 4">
    <name type="scientific">Brenthis ino</name>
    <name type="common">lesser marbled fritillary</name>
    <dbReference type="NCBI Taxonomy" id="405034"/>
    <lineage>
        <taxon>Eukaryota</taxon>
        <taxon>Metazoa</taxon>
        <taxon>Ecdysozoa</taxon>
        <taxon>Arthropoda</taxon>
        <taxon>Hexapoda</taxon>
        <taxon>Insecta</taxon>
        <taxon>Pterygota</taxon>
        <taxon>Neoptera</taxon>
        <taxon>Endopterygota</taxon>
        <taxon>Lepidoptera</taxon>
        <taxon>Glossata</taxon>
        <taxon>Ditrysia</taxon>
        <taxon>Papilionoidea</taxon>
        <taxon>Nymphalidae</taxon>
        <taxon>Heliconiinae</taxon>
        <taxon>Argynnini</taxon>
        <taxon>Brenthis</taxon>
    </lineage>
</organism>
<dbReference type="GO" id="GO:0005730">
    <property type="term" value="C:nucleolus"/>
    <property type="evidence" value="ECO:0007669"/>
    <property type="project" value="TreeGrafter"/>
</dbReference>
<dbReference type="Pfam" id="PF05291">
    <property type="entry name" value="Bystin"/>
    <property type="match status" value="1"/>
</dbReference>
<dbReference type="EMBL" id="OV170223">
    <property type="protein sequence ID" value="CAH0722578.1"/>
    <property type="molecule type" value="Genomic_DNA"/>
</dbReference>
<evidence type="ECO:0000256" key="1">
    <source>
        <dbReference type="ARBA" id="ARBA00007114"/>
    </source>
</evidence>
<dbReference type="PANTHER" id="PTHR12821:SF0">
    <property type="entry name" value="BYSTIN"/>
    <property type="match status" value="1"/>
</dbReference>
<dbReference type="PANTHER" id="PTHR12821">
    <property type="entry name" value="BYSTIN"/>
    <property type="match status" value="1"/>
</dbReference>
<dbReference type="OrthoDB" id="2192561at2759"/>
<evidence type="ECO:0008006" key="5">
    <source>
        <dbReference type="Google" id="ProtNLM"/>
    </source>
</evidence>
<dbReference type="GO" id="GO:0030688">
    <property type="term" value="C:preribosome, small subunit precursor"/>
    <property type="evidence" value="ECO:0007669"/>
    <property type="project" value="TreeGrafter"/>
</dbReference>
<protein>
    <recommendedName>
        <fullName evidence="5">Bystin</fullName>
    </recommendedName>
</protein>
<evidence type="ECO:0000313" key="3">
    <source>
        <dbReference type="EMBL" id="CAH0722578.1"/>
    </source>
</evidence>
<keyword evidence="4" id="KW-1185">Reference proteome</keyword>